<evidence type="ECO:0000256" key="3">
    <source>
        <dbReference type="ARBA" id="ARBA00022729"/>
    </source>
</evidence>
<evidence type="ECO:0000256" key="1">
    <source>
        <dbReference type="ARBA" id="ARBA00010333"/>
    </source>
</evidence>
<dbReference type="Gene3D" id="3.40.190.10">
    <property type="entry name" value="Periplasmic binding protein-like II"/>
    <property type="match status" value="2"/>
</dbReference>
<evidence type="ECO:0000259" key="5">
    <source>
        <dbReference type="SMART" id="SM00062"/>
    </source>
</evidence>
<dbReference type="PANTHER" id="PTHR30085:SF7">
    <property type="entry name" value="AMINO-ACID ABC TRANSPORTER-BINDING PROTEIN YHDW-RELATED"/>
    <property type="match status" value="1"/>
</dbReference>
<keyword evidence="2" id="KW-0813">Transport</keyword>
<dbReference type="STRING" id="441103.TRN7648_04202"/>
<keyword evidence="7" id="KW-1185">Reference proteome</keyword>
<feature type="chain" id="PRO_5006063526" evidence="4">
    <location>
        <begin position="22"/>
        <end position="337"/>
    </location>
</feature>
<evidence type="ECO:0000313" key="6">
    <source>
        <dbReference type="EMBL" id="CUH82659.1"/>
    </source>
</evidence>
<proteinExistence type="inferred from homology"/>
<accession>A0A0P1GKE1</accession>
<evidence type="ECO:0000256" key="4">
    <source>
        <dbReference type="SAM" id="SignalP"/>
    </source>
</evidence>
<dbReference type="EMBL" id="CYSE01000018">
    <property type="protein sequence ID" value="CUH82659.1"/>
    <property type="molecule type" value="Genomic_DNA"/>
</dbReference>
<evidence type="ECO:0000256" key="2">
    <source>
        <dbReference type="ARBA" id="ARBA00022448"/>
    </source>
</evidence>
<dbReference type="CDD" id="cd13692">
    <property type="entry name" value="PBP2_BztA"/>
    <property type="match status" value="1"/>
</dbReference>
<evidence type="ECO:0000313" key="7">
    <source>
        <dbReference type="Proteomes" id="UP000054935"/>
    </source>
</evidence>
<organism evidence="6 7">
    <name type="scientific">Tropicibacter naphthalenivorans</name>
    <dbReference type="NCBI Taxonomy" id="441103"/>
    <lineage>
        <taxon>Bacteria</taxon>
        <taxon>Pseudomonadati</taxon>
        <taxon>Pseudomonadota</taxon>
        <taxon>Alphaproteobacteria</taxon>
        <taxon>Rhodobacterales</taxon>
        <taxon>Roseobacteraceae</taxon>
        <taxon>Tropicibacter</taxon>
    </lineage>
</organism>
<keyword evidence="3 4" id="KW-0732">Signal</keyword>
<gene>
    <name evidence="6" type="primary">aapJ_2</name>
    <name evidence="6" type="ORF">TRN7648_04202</name>
</gene>
<dbReference type="Pfam" id="PF00497">
    <property type="entry name" value="SBP_bac_3"/>
    <property type="match status" value="1"/>
</dbReference>
<dbReference type="GO" id="GO:0006865">
    <property type="term" value="P:amino acid transport"/>
    <property type="evidence" value="ECO:0007669"/>
    <property type="project" value="TreeGrafter"/>
</dbReference>
<dbReference type="PANTHER" id="PTHR30085">
    <property type="entry name" value="AMINO ACID ABC TRANSPORTER PERMEASE"/>
    <property type="match status" value="1"/>
</dbReference>
<dbReference type="RefSeq" id="WP_058249548.1">
    <property type="nucleotide sequence ID" value="NZ_CYSE01000018.1"/>
</dbReference>
<reference evidence="6 7" key="1">
    <citation type="submission" date="2015-09" db="EMBL/GenBank/DDBJ databases">
        <authorList>
            <consortium name="Swine Surveillance"/>
        </authorList>
    </citation>
    <scope>NUCLEOTIDE SEQUENCE [LARGE SCALE GENOMIC DNA]</scope>
    <source>
        <strain evidence="6 7">CECT 7648</strain>
    </source>
</reference>
<dbReference type="InterPro" id="IPR051455">
    <property type="entry name" value="Bact_solute-bind_prot3"/>
</dbReference>
<dbReference type="OrthoDB" id="9777941at2"/>
<dbReference type="AlphaFoldDB" id="A0A0P1GKE1"/>
<sequence length="337" mass="35659">MKKTMMTVVAAATLAAGAAGAATLDDVKAAGKLKCGVSQGLPGFSTPDDSGAWTGIDVDYCKALAAAVLGDAEAVEYVSLSAKDRFTALSSGEIDVLSRNTTWTITRDTDLGISFVGVNYYDGQGMMVPKSFGVTSAKELSGATICTNTGTTTELNITDYFKQHGMEFELVALENSDEVIAAYGAGRCDVFTTDRSGVAAERLKLANPDDHMVLPETISKEPLGPSVRAGDEQWAKIARWVLNGVIEAEEYGITSANVEEMKGSNNPSVQRILGVGDNDYGAPLGLDADFIAKAVAQVGNYGEMYERNVGPDTPLKLERGVNELWTNGGLMYAPPVR</sequence>
<name>A0A0P1GKE1_9RHOB</name>
<protein>
    <submittedName>
        <fullName evidence="6">General L-amino acid-binding periplasmic protein AapJ</fullName>
    </submittedName>
</protein>
<dbReference type="Proteomes" id="UP000054935">
    <property type="component" value="Unassembled WGS sequence"/>
</dbReference>
<feature type="signal peptide" evidence="4">
    <location>
        <begin position="1"/>
        <end position="21"/>
    </location>
</feature>
<feature type="domain" description="Solute-binding protein family 3/N-terminal" evidence="5">
    <location>
        <begin position="32"/>
        <end position="261"/>
    </location>
</feature>
<dbReference type="SMART" id="SM00062">
    <property type="entry name" value="PBPb"/>
    <property type="match status" value="1"/>
</dbReference>
<dbReference type="SUPFAM" id="SSF53850">
    <property type="entry name" value="Periplasmic binding protein-like II"/>
    <property type="match status" value="1"/>
</dbReference>
<dbReference type="InterPro" id="IPR001638">
    <property type="entry name" value="Solute-binding_3/MltF_N"/>
</dbReference>
<comment type="similarity">
    <text evidence="1">Belongs to the bacterial solute-binding protein 3 family.</text>
</comment>